<evidence type="ECO:0000313" key="3">
    <source>
        <dbReference type="EMBL" id="GIY06452.1"/>
    </source>
</evidence>
<keyword evidence="2" id="KW-0472">Membrane</keyword>
<proteinExistence type="predicted"/>
<evidence type="ECO:0000256" key="2">
    <source>
        <dbReference type="SAM" id="Phobius"/>
    </source>
</evidence>
<evidence type="ECO:0000313" key="4">
    <source>
        <dbReference type="Proteomes" id="UP001054837"/>
    </source>
</evidence>
<dbReference type="EMBL" id="BPLQ01004215">
    <property type="protein sequence ID" value="GIY06452.1"/>
    <property type="molecule type" value="Genomic_DNA"/>
</dbReference>
<dbReference type="Proteomes" id="UP001054837">
    <property type="component" value="Unassembled WGS sequence"/>
</dbReference>
<accession>A0AAV4QDZ6</accession>
<sequence length="164" mass="18825">MTVQANACLINGIKQKEKGGNPSTWLRETPQRINFQKTTLEYEFLVIIIATVFLLFLVATQKKFMERREEKRSVRKKEDIMGKQNDKDTISGEIQKKEIEENISYFPKENISLPFHCDSPLRTRRACDGAYFNSNRVASRNVSFYPHVNHPPGVAKKGSCPSKS</sequence>
<keyword evidence="2" id="KW-1133">Transmembrane helix</keyword>
<evidence type="ECO:0000256" key="1">
    <source>
        <dbReference type="SAM" id="MobiDB-lite"/>
    </source>
</evidence>
<keyword evidence="2" id="KW-0812">Transmembrane</keyword>
<dbReference type="AlphaFoldDB" id="A0AAV4QDZ6"/>
<feature type="region of interest" description="Disordered" evidence="1">
    <location>
        <begin position="68"/>
        <end position="93"/>
    </location>
</feature>
<gene>
    <name evidence="3" type="ORF">CDAR_456341</name>
</gene>
<keyword evidence="4" id="KW-1185">Reference proteome</keyword>
<feature type="transmembrane region" description="Helical" evidence="2">
    <location>
        <begin position="42"/>
        <end position="59"/>
    </location>
</feature>
<organism evidence="3 4">
    <name type="scientific">Caerostris darwini</name>
    <dbReference type="NCBI Taxonomy" id="1538125"/>
    <lineage>
        <taxon>Eukaryota</taxon>
        <taxon>Metazoa</taxon>
        <taxon>Ecdysozoa</taxon>
        <taxon>Arthropoda</taxon>
        <taxon>Chelicerata</taxon>
        <taxon>Arachnida</taxon>
        <taxon>Araneae</taxon>
        <taxon>Araneomorphae</taxon>
        <taxon>Entelegynae</taxon>
        <taxon>Araneoidea</taxon>
        <taxon>Araneidae</taxon>
        <taxon>Caerostris</taxon>
    </lineage>
</organism>
<name>A0AAV4QDZ6_9ARAC</name>
<protein>
    <submittedName>
        <fullName evidence="3">Uncharacterized protein</fullName>
    </submittedName>
</protein>
<comment type="caution">
    <text evidence="3">The sequence shown here is derived from an EMBL/GenBank/DDBJ whole genome shotgun (WGS) entry which is preliminary data.</text>
</comment>
<reference evidence="3 4" key="1">
    <citation type="submission" date="2021-06" db="EMBL/GenBank/DDBJ databases">
        <title>Caerostris darwini draft genome.</title>
        <authorList>
            <person name="Kono N."/>
            <person name="Arakawa K."/>
        </authorList>
    </citation>
    <scope>NUCLEOTIDE SEQUENCE [LARGE SCALE GENOMIC DNA]</scope>
</reference>